<keyword evidence="3" id="KW-1185">Reference proteome</keyword>
<accession>A0AAD3TMR6</accession>
<evidence type="ECO:0000313" key="3">
    <source>
        <dbReference type="Proteomes" id="UP001279734"/>
    </source>
</evidence>
<dbReference type="Proteomes" id="UP001279734">
    <property type="component" value="Unassembled WGS sequence"/>
</dbReference>
<feature type="compositionally biased region" description="Low complexity" evidence="1">
    <location>
        <begin position="142"/>
        <end position="152"/>
    </location>
</feature>
<organism evidence="2 3">
    <name type="scientific">Nepenthes gracilis</name>
    <name type="common">Slender pitcher plant</name>
    <dbReference type="NCBI Taxonomy" id="150966"/>
    <lineage>
        <taxon>Eukaryota</taxon>
        <taxon>Viridiplantae</taxon>
        <taxon>Streptophyta</taxon>
        <taxon>Embryophyta</taxon>
        <taxon>Tracheophyta</taxon>
        <taxon>Spermatophyta</taxon>
        <taxon>Magnoliopsida</taxon>
        <taxon>eudicotyledons</taxon>
        <taxon>Gunneridae</taxon>
        <taxon>Pentapetalae</taxon>
        <taxon>Caryophyllales</taxon>
        <taxon>Nepenthaceae</taxon>
        <taxon>Nepenthes</taxon>
    </lineage>
</organism>
<feature type="region of interest" description="Disordered" evidence="1">
    <location>
        <begin position="115"/>
        <end position="164"/>
    </location>
</feature>
<reference evidence="2" key="1">
    <citation type="submission" date="2023-05" db="EMBL/GenBank/DDBJ databases">
        <title>Nepenthes gracilis genome sequencing.</title>
        <authorList>
            <person name="Fukushima K."/>
        </authorList>
    </citation>
    <scope>NUCLEOTIDE SEQUENCE</scope>
    <source>
        <strain evidence="2">SING2019-196</strain>
    </source>
</reference>
<gene>
    <name evidence="2" type="ORF">Nepgr_033526</name>
</gene>
<sequence length="164" mass="18457">MYCSFQHEGITEDRHPVPYKDILKRGIITIDDEKHGPHAAHMSIQPITDADRLDALGISNCHEEEVGSLHHHHQDGDPRPCTNIEQLRRNITDMRKHLSIPGALVIDELHIPHSSARDTSSEGFRLKSILKKPKKPKKKRTPSSSSTNSSNPHVYRSMSAVHAC</sequence>
<evidence type="ECO:0000313" key="2">
    <source>
        <dbReference type="EMBL" id="GMH31682.1"/>
    </source>
</evidence>
<comment type="caution">
    <text evidence="2">The sequence shown here is derived from an EMBL/GenBank/DDBJ whole genome shotgun (WGS) entry which is preliminary data.</text>
</comment>
<dbReference type="AlphaFoldDB" id="A0AAD3TMR6"/>
<dbReference type="EMBL" id="BSYO01000040">
    <property type="protein sequence ID" value="GMH31682.1"/>
    <property type="molecule type" value="Genomic_DNA"/>
</dbReference>
<protein>
    <submittedName>
        <fullName evidence="2">Uncharacterized protein</fullName>
    </submittedName>
</protein>
<evidence type="ECO:0000256" key="1">
    <source>
        <dbReference type="SAM" id="MobiDB-lite"/>
    </source>
</evidence>
<feature type="compositionally biased region" description="Basic residues" evidence="1">
    <location>
        <begin position="128"/>
        <end position="141"/>
    </location>
</feature>
<name>A0AAD3TMR6_NEPGR</name>
<proteinExistence type="predicted"/>